<proteinExistence type="inferred from homology"/>
<feature type="compositionally biased region" description="Polar residues" evidence="3">
    <location>
        <begin position="413"/>
        <end position="425"/>
    </location>
</feature>
<keyword evidence="5" id="KW-1185">Reference proteome</keyword>
<organism evidence="4 5">
    <name type="scientific">Microthlaspi erraticum</name>
    <dbReference type="NCBI Taxonomy" id="1685480"/>
    <lineage>
        <taxon>Eukaryota</taxon>
        <taxon>Viridiplantae</taxon>
        <taxon>Streptophyta</taxon>
        <taxon>Embryophyta</taxon>
        <taxon>Tracheophyta</taxon>
        <taxon>Spermatophyta</taxon>
        <taxon>Magnoliopsida</taxon>
        <taxon>eudicotyledons</taxon>
        <taxon>Gunneridae</taxon>
        <taxon>Pentapetalae</taxon>
        <taxon>rosids</taxon>
        <taxon>malvids</taxon>
        <taxon>Brassicales</taxon>
        <taxon>Brassicaceae</taxon>
        <taxon>Coluteocarpeae</taxon>
        <taxon>Microthlaspi</taxon>
    </lineage>
</organism>
<dbReference type="SUPFAM" id="SSF52540">
    <property type="entry name" value="P-loop containing nucleoside triphosphate hydrolases"/>
    <property type="match status" value="1"/>
</dbReference>
<dbReference type="InterPro" id="IPR037488">
    <property type="entry name" value="At2g33490-like"/>
</dbReference>
<evidence type="ECO:0000256" key="2">
    <source>
        <dbReference type="ARBA" id="ARBA00006997"/>
    </source>
</evidence>
<feature type="compositionally biased region" description="Basic and acidic residues" evidence="3">
    <location>
        <begin position="587"/>
        <end position="602"/>
    </location>
</feature>
<dbReference type="PANTHER" id="PTHR34119:SF9">
    <property type="entry name" value="HYDROXYPROLINE-RICH GLYCOPROTEIN FAMILY PROTEIN"/>
    <property type="match status" value="1"/>
</dbReference>
<feature type="region of interest" description="Disordered" evidence="3">
    <location>
        <begin position="151"/>
        <end position="170"/>
    </location>
</feature>
<feature type="region of interest" description="Disordered" evidence="3">
    <location>
        <begin position="243"/>
        <end position="357"/>
    </location>
</feature>
<dbReference type="EMBL" id="CACVBM020001268">
    <property type="protein sequence ID" value="CAA7042374.1"/>
    <property type="molecule type" value="Genomic_DNA"/>
</dbReference>
<feature type="region of interest" description="Disordered" evidence="3">
    <location>
        <begin position="389"/>
        <end position="502"/>
    </location>
</feature>
<dbReference type="Gene3D" id="3.40.50.300">
    <property type="entry name" value="P-loop containing nucleotide triphosphate hydrolases"/>
    <property type="match status" value="1"/>
</dbReference>
<feature type="compositionally biased region" description="Pro residues" evidence="3">
    <location>
        <begin position="432"/>
        <end position="447"/>
    </location>
</feature>
<evidence type="ECO:0000256" key="3">
    <source>
        <dbReference type="SAM" id="MobiDB-lite"/>
    </source>
</evidence>
<comment type="similarity">
    <text evidence="2">Belongs to the shikimate kinase family.</text>
</comment>
<dbReference type="Pfam" id="PF01202">
    <property type="entry name" value="SKI"/>
    <property type="match status" value="1"/>
</dbReference>
<dbReference type="InterPro" id="IPR031322">
    <property type="entry name" value="Shikimate/glucono_kinase"/>
</dbReference>
<evidence type="ECO:0000313" key="4">
    <source>
        <dbReference type="EMBL" id="CAA7042374.1"/>
    </source>
</evidence>
<protein>
    <recommendedName>
        <fullName evidence="6">BAR domain-containing protein</fullName>
    </recommendedName>
</protein>
<sequence length="887" mass="96882">MKASIGRLRRFASHKVDAKEKGELVATAEIDELARAGKDMQDMRDCYDRLLAAAAATANSAYEFSESLGEMGSCLEQIAPHNDEESSRILFMLGNVQLELQKLLDQYRSHIFKTITAPSESLLQDLRDVEDMKQQCDEKRNVFEMALVKDKGRPKSSKGERHIPPESRPAYNEFHDEATMCIFRLKSLKEGQARSLLTQAVRHHTAQMRLFNTGMKSLEAVERQVRVSAEKQHIDCDLSVHENEVEASEDDDGQYVNREGANEQRVEAASLSTPRGSMKMDDSDLSFPRPSTTRAAAVNADHKEEYPISTRDHRMTSHSAPLFPEKKPDLLRQTNPSSNAYVLPTPNDSKYSKPALNPRPAANIWHSSPLEPIKSGKDAENNSLYVRLPRPSTTDAHNQQTAARHAFSGPLKPSSTKPVTTSDISSGAFRPLPTPPTPQPQPHPHPSSSPKVSPTASPPPGLSSSPRLNELHELPRPPGHFPPPPRRAKSPGLVGHSAPLTGWNQERNSATVAPPSSSNIVASPLPVPPLVVPRSFSIPSSHQRAFSSQRPVERNDDTVAASPPLTPMSLSRPLPQAAGVAQTSQIRDIRGGYRGSREERRISSSSSMDISASASLTSSGFVPRLLPLFNPLTRTISCSALLSSSSSSVRLISSHRRIAPSLCVSDQSASTGINVVDSDPVDTVKRKAMDIAPQLKGASIFLVGINNPVKTNLGKLLADSLRYYYFDSDNLIAEAAGGNVSAQALKEADEKAFQESETEVLRQLTSMGRLVVCAGDGAVQGLKNLALLRHGISIWIDVPLDIAAKGNDSFNSEPIPELFESLKASYEKSRNGYDTADASISLERVATKLGCDDLETVTSEDIALEVLKEIEKLTRVKKMMEEASRPF</sequence>
<dbReference type="SUPFAM" id="SSF103657">
    <property type="entry name" value="BAR/IMD domain-like"/>
    <property type="match status" value="1"/>
</dbReference>
<dbReference type="OrthoDB" id="1925034at2759"/>
<dbReference type="PRINTS" id="PR01100">
    <property type="entry name" value="SHIKIMTKNASE"/>
</dbReference>
<dbReference type="Proteomes" id="UP000467841">
    <property type="component" value="Unassembled WGS sequence"/>
</dbReference>
<dbReference type="AlphaFoldDB" id="A0A6D2JFW8"/>
<comment type="subcellular location">
    <subcellularLocation>
        <location evidence="1">Plastid</location>
        <location evidence="1">Chloroplast</location>
    </subcellularLocation>
</comment>
<comment type="caution">
    <text evidence="4">The sequence shown here is derived from an EMBL/GenBank/DDBJ whole genome shotgun (WGS) entry which is preliminary data.</text>
</comment>
<dbReference type="CDD" id="cd07307">
    <property type="entry name" value="BAR"/>
    <property type="match status" value="1"/>
</dbReference>
<evidence type="ECO:0008006" key="6">
    <source>
        <dbReference type="Google" id="ProtNLM"/>
    </source>
</evidence>
<dbReference type="GO" id="GO:0009507">
    <property type="term" value="C:chloroplast"/>
    <property type="evidence" value="ECO:0007669"/>
    <property type="project" value="UniProtKB-SubCell"/>
</dbReference>
<evidence type="ECO:0000313" key="5">
    <source>
        <dbReference type="Proteomes" id="UP000467841"/>
    </source>
</evidence>
<name>A0A6D2JFW8_9BRAS</name>
<feature type="region of interest" description="Disordered" evidence="3">
    <location>
        <begin position="542"/>
        <end position="606"/>
    </location>
</feature>
<feature type="compositionally biased region" description="Basic and acidic residues" evidence="3">
    <location>
        <begin position="151"/>
        <end position="165"/>
    </location>
</feature>
<accession>A0A6D2JFW8</accession>
<gene>
    <name evidence="4" type="ORF">MERR_LOCUS29609</name>
</gene>
<dbReference type="FunFam" id="3.40.50.300:FF:001033">
    <property type="entry name" value="Shikimate kinase 2, chloroplastic"/>
    <property type="match status" value="1"/>
</dbReference>
<feature type="compositionally biased region" description="Basic and acidic residues" evidence="3">
    <location>
        <begin position="300"/>
        <end position="315"/>
    </location>
</feature>
<evidence type="ECO:0000256" key="1">
    <source>
        <dbReference type="ARBA" id="ARBA00004229"/>
    </source>
</evidence>
<dbReference type="PANTHER" id="PTHR34119">
    <property type="entry name" value="HYDROXYPROLINE-RICH GLYCOPROTEIN-LIKE"/>
    <property type="match status" value="1"/>
</dbReference>
<feature type="compositionally biased region" description="Polar residues" evidence="3">
    <location>
        <begin position="391"/>
        <end position="402"/>
    </location>
</feature>
<dbReference type="Gene3D" id="1.20.1270.60">
    <property type="entry name" value="Arfaptin homology (AH) domain/BAR domain"/>
    <property type="match status" value="1"/>
</dbReference>
<dbReference type="InterPro" id="IPR027267">
    <property type="entry name" value="AH/BAR_dom_sf"/>
</dbReference>
<feature type="compositionally biased region" description="Pro residues" evidence="3">
    <location>
        <begin position="476"/>
        <end position="485"/>
    </location>
</feature>
<dbReference type="InterPro" id="IPR027417">
    <property type="entry name" value="P-loop_NTPase"/>
</dbReference>
<reference evidence="4" key="1">
    <citation type="submission" date="2020-01" db="EMBL/GenBank/DDBJ databases">
        <authorList>
            <person name="Mishra B."/>
        </authorList>
    </citation>
    <scope>NUCLEOTIDE SEQUENCE [LARGE SCALE GENOMIC DNA]</scope>
</reference>